<evidence type="ECO:0000313" key="3">
    <source>
        <dbReference type="EMBL" id="ASC69356.1"/>
    </source>
</evidence>
<keyword evidence="4" id="KW-1185">Reference proteome</keyword>
<keyword evidence="1" id="KW-0472">Membrane</keyword>
<feature type="transmembrane region" description="Helical" evidence="1">
    <location>
        <begin position="119"/>
        <end position="138"/>
    </location>
</feature>
<name>A0A1Z3HGF1_9CYAN</name>
<dbReference type="Proteomes" id="UP000191901">
    <property type="component" value="Chromosome"/>
</dbReference>
<feature type="transmembrane region" description="Helical" evidence="1">
    <location>
        <begin position="37"/>
        <end position="58"/>
    </location>
</feature>
<feature type="domain" description="CAAX prenyl protease 2/Lysostaphin resistance protein A-like" evidence="2">
    <location>
        <begin position="119"/>
        <end position="216"/>
    </location>
</feature>
<feature type="transmembrane region" description="Helical" evidence="1">
    <location>
        <begin position="79"/>
        <end position="99"/>
    </location>
</feature>
<dbReference type="Pfam" id="PF02517">
    <property type="entry name" value="Rce1-like"/>
    <property type="match status" value="1"/>
</dbReference>
<dbReference type="GO" id="GO:0004175">
    <property type="term" value="F:endopeptidase activity"/>
    <property type="evidence" value="ECO:0007669"/>
    <property type="project" value="UniProtKB-ARBA"/>
</dbReference>
<dbReference type="PANTHER" id="PTHR43592:SF15">
    <property type="entry name" value="CAAX AMINO TERMINAL PROTEASE FAMILY PROTEIN"/>
    <property type="match status" value="1"/>
</dbReference>
<feature type="transmembrane region" description="Helical" evidence="1">
    <location>
        <begin position="175"/>
        <end position="195"/>
    </location>
</feature>
<sequence length="273" mass="29322">MGCWPAPLRIGLFLMVLGAAWLPLGLPLYGVEERWTAAGPLALGLLYIVFLGLLPGWGRRIHDLSQPYRTLGLHHPGKMVAGLGVGLALGYLSVGALLGLQIGLGWGTLQPLPLAMGHYVWQGCLVGLGVGMAEELFFRGWLLFELEQDYSMAVALWGDAGLFAIAHYLRPLAAILDSLPQFVGLLLLGLTLVWARRTRLGHRSPSLALPIGLHGGLVGAYYVVDVTDMVRPAAHISPWLTGIGQNPLAGLLGLALLGSLAYGFYRGCHRRLP</sequence>
<gene>
    <name evidence="3" type="ORF">XM38_002830</name>
</gene>
<dbReference type="OrthoDB" id="3034706at2"/>
<dbReference type="PANTHER" id="PTHR43592">
    <property type="entry name" value="CAAX AMINO TERMINAL PROTEASE"/>
    <property type="match status" value="1"/>
</dbReference>
<reference evidence="3 4" key="1">
    <citation type="journal article" date="2016" name="Biochim. Biophys. Acta">
        <title>Characterization of red-shifted phycobilisomes isolated from the chlorophyll f-containing cyanobacterium Halomicronema hongdechloris.</title>
        <authorList>
            <person name="Li Y."/>
            <person name="Lin Y."/>
            <person name="Garvey C.J."/>
            <person name="Birch D."/>
            <person name="Corkery R.W."/>
            <person name="Loughlin P.C."/>
            <person name="Scheer H."/>
            <person name="Willows R.D."/>
            <person name="Chen M."/>
        </authorList>
    </citation>
    <scope>NUCLEOTIDE SEQUENCE [LARGE SCALE GENOMIC DNA]</scope>
    <source>
        <strain evidence="3 4">C2206</strain>
    </source>
</reference>
<dbReference type="AlphaFoldDB" id="A0A1Z3HGF1"/>
<dbReference type="InterPro" id="IPR003675">
    <property type="entry name" value="Rce1/LyrA-like_dom"/>
</dbReference>
<dbReference type="EMBL" id="CP021983">
    <property type="protein sequence ID" value="ASC69356.1"/>
    <property type="molecule type" value="Genomic_DNA"/>
</dbReference>
<feature type="transmembrane region" description="Helical" evidence="1">
    <location>
        <begin position="244"/>
        <end position="265"/>
    </location>
</feature>
<organism evidence="3 4">
    <name type="scientific">Halomicronema hongdechloris C2206</name>
    <dbReference type="NCBI Taxonomy" id="1641165"/>
    <lineage>
        <taxon>Bacteria</taxon>
        <taxon>Bacillati</taxon>
        <taxon>Cyanobacteriota</taxon>
        <taxon>Cyanophyceae</taxon>
        <taxon>Nodosilineales</taxon>
        <taxon>Nodosilineaceae</taxon>
        <taxon>Halomicronema</taxon>
    </lineage>
</organism>
<evidence type="ECO:0000259" key="2">
    <source>
        <dbReference type="Pfam" id="PF02517"/>
    </source>
</evidence>
<dbReference type="GO" id="GO:0080120">
    <property type="term" value="P:CAAX-box protein maturation"/>
    <property type="evidence" value="ECO:0007669"/>
    <property type="project" value="UniProtKB-ARBA"/>
</dbReference>
<feature type="transmembrane region" description="Helical" evidence="1">
    <location>
        <begin position="12"/>
        <end position="31"/>
    </location>
</feature>
<accession>A0A1Z3HGF1</accession>
<protein>
    <recommendedName>
        <fullName evidence="2">CAAX prenyl protease 2/Lysostaphin resistance protein A-like domain-containing protein</fullName>
    </recommendedName>
</protein>
<keyword evidence="1" id="KW-0812">Transmembrane</keyword>
<evidence type="ECO:0000313" key="4">
    <source>
        <dbReference type="Proteomes" id="UP000191901"/>
    </source>
</evidence>
<evidence type="ECO:0000256" key="1">
    <source>
        <dbReference type="SAM" id="Phobius"/>
    </source>
</evidence>
<keyword evidence="1" id="KW-1133">Transmembrane helix</keyword>
<feature type="transmembrane region" description="Helical" evidence="1">
    <location>
        <begin position="207"/>
        <end position="224"/>
    </location>
</feature>
<proteinExistence type="predicted"/>
<dbReference type="KEGG" id="hhg:XM38_002830"/>
<feature type="transmembrane region" description="Helical" evidence="1">
    <location>
        <begin position="150"/>
        <end position="169"/>
    </location>
</feature>